<accession>B0G3R1</accession>
<comment type="caution">
    <text evidence="1">The sequence shown here is derived from an EMBL/GenBank/DDBJ whole genome shotgun (WGS) entry which is preliminary data.</text>
</comment>
<dbReference type="AlphaFoldDB" id="B0G3R1"/>
<reference evidence="1 2" key="1">
    <citation type="submission" date="2007-10" db="EMBL/GenBank/DDBJ databases">
        <title>Draft genome sequence of Dorea formicigenerans(ATCC 27755).</title>
        <authorList>
            <person name="Sudarsanam P."/>
            <person name="Ley R."/>
            <person name="Guruge J."/>
            <person name="Turnbaugh P.J."/>
            <person name="Mahowald M."/>
            <person name="Liep D."/>
            <person name="Gordon J."/>
        </authorList>
    </citation>
    <scope>NUCLEOTIDE SEQUENCE [LARGE SCALE GENOMIC DNA]</scope>
    <source>
        <strain evidence="1 2">ATCC 27755</strain>
    </source>
</reference>
<dbReference type="Pfam" id="PF11007">
    <property type="entry name" value="CotJA"/>
    <property type="match status" value="1"/>
</dbReference>
<protein>
    <recommendedName>
        <fullName evidence="3">Spore coat associated protein JA (CotJA)</fullName>
    </recommendedName>
</protein>
<gene>
    <name evidence="1" type="ORF">DORFOR_00887</name>
</gene>
<organism evidence="1 2">
    <name type="scientific">Dorea formicigenerans ATCC 27755</name>
    <dbReference type="NCBI Taxonomy" id="411461"/>
    <lineage>
        <taxon>Bacteria</taxon>
        <taxon>Bacillati</taxon>
        <taxon>Bacillota</taxon>
        <taxon>Clostridia</taxon>
        <taxon>Lachnospirales</taxon>
        <taxon>Lachnospiraceae</taxon>
        <taxon>Dorea</taxon>
    </lineage>
</organism>
<dbReference type="InterPro" id="IPR020256">
    <property type="entry name" value="Spore_coat_CotJA"/>
</dbReference>
<evidence type="ECO:0000313" key="2">
    <source>
        <dbReference type="Proteomes" id="UP000005359"/>
    </source>
</evidence>
<proteinExistence type="predicted"/>
<dbReference type="eggNOG" id="ENOG5033B4S">
    <property type="taxonomic scope" value="Bacteria"/>
</dbReference>
<dbReference type="STRING" id="411461.DORFOR_00887"/>
<dbReference type="PaxDb" id="411461-DORFOR_00887"/>
<dbReference type="EMBL" id="AAXA02000010">
    <property type="protein sequence ID" value="EDR47805.1"/>
    <property type="molecule type" value="Genomic_DNA"/>
</dbReference>
<sequence>MSTVNSQFFRLKHNMIVQSVMKGIWKMQNYRYRSSGNSRGCMRQPDSSRELCAGIALDQMPVTMAYVPWTKWRNIYEAEKGLRRGTIFQDLDKPFRGIGGCQNGR</sequence>
<name>B0G3R1_9FIRM</name>
<dbReference type="Proteomes" id="UP000005359">
    <property type="component" value="Unassembled WGS sequence"/>
</dbReference>
<reference evidence="1 2" key="2">
    <citation type="submission" date="2007-10" db="EMBL/GenBank/DDBJ databases">
        <authorList>
            <person name="Fulton L."/>
            <person name="Clifton S."/>
            <person name="Fulton B."/>
            <person name="Xu J."/>
            <person name="Minx P."/>
            <person name="Pepin K.H."/>
            <person name="Johnson M."/>
            <person name="Thiruvilangam P."/>
            <person name="Bhonagiri V."/>
            <person name="Nash W.E."/>
            <person name="Wang C."/>
            <person name="Mardis E.R."/>
            <person name="Wilson R.K."/>
        </authorList>
    </citation>
    <scope>NUCLEOTIDE SEQUENCE [LARGE SCALE GENOMIC DNA]</scope>
    <source>
        <strain evidence="1 2">ATCC 27755</strain>
    </source>
</reference>
<evidence type="ECO:0000313" key="1">
    <source>
        <dbReference type="EMBL" id="EDR47805.1"/>
    </source>
</evidence>
<evidence type="ECO:0008006" key="3">
    <source>
        <dbReference type="Google" id="ProtNLM"/>
    </source>
</evidence>